<dbReference type="AlphaFoldDB" id="A0AAD4M890"/>
<dbReference type="Proteomes" id="UP001203297">
    <property type="component" value="Unassembled WGS sequence"/>
</dbReference>
<keyword evidence="3" id="KW-1185">Reference proteome</keyword>
<feature type="region of interest" description="Disordered" evidence="1">
    <location>
        <begin position="63"/>
        <end position="82"/>
    </location>
</feature>
<reference evidence="2" key="1">
    <citation type="journal article" date="2022" name="New Phytol.">
        <title>Evolutionary transition to the ectomycorrhizal habit in the genomes of a hyperdiverse lineage of mushroom-forming fungi.</title>
        <authorList>
            <person name="Looney B."/>
            <person name="Miyauchi S."/>
            <person name="Morin E."/>
            <person name="Drula E."/>
            <person name="Courty P.E."/>
            <person name="Kohler A."/>
            <person name="Kuo A."/>
            <person name="LaButti K."/>
            <person name="Pangilinan J."/>
            <person name="Lipzen A."/>
            <person name="Riley R."/>
            <person name="Andreopoulos W."/>
            <person name="He G."/>
            <person name="Johnson J."/>
            <person name="Nolan M."/>
            <person name="Tritt A."/>
            <person name="Barry K.W."/>
            <person name="Grigoriev I.V."/>
            <person name="Nagy L.G."/>
            <person name="Hibbett D."/>
            <person name="Henrissat B."/>
            <person name="Matheny P.B."/>
            <person name="Labbe J."/>
            <person name="Martin F.M."/>
        </authorList>
    </citation>
    <scope>NUCLEOTIDE SEQUENCE</scope>
    <source>
        <strain evidence="2">BPL690</strain>
    </source>
</reference>
<name>A0AAD4M890_9AGAM</name>
<feature type="region of interest" description="Disordered" evidence="1">
    <location>
        <begin position="1"/>
        <end position="36"/>
    </location>
</feature>
<comment type="caution">
    <text evidence="2">The sequence shown here is derived from an EMBL/GenBank/DDBJ whole genome shotgun (WGS) entry which is preliminary data.</text>
</comment>
<dbReference type="EMBL" id="WTXG01000005">
    <property type="protein sequence ID" value="KAI0305405.1"/>
    <property type="molecule type" value="Genomic_DNA"/>
</dbReference>
<sequence length="82" mass="9482">MTPHDMMAFEPPPPSPINKATRTSWRGRKAQPPDITPARAIAEAWIRETKESQNKWREADARLKNLFNHPNRQVPPGRRAKM</sequence>
<organism evidence="2 3">
    <name type="scientific">Multifurca ochricompacta</name>
    <dbReference type="NCBI Taxonomy" id="376703"/>
    <lineage>
        <taxon>Eukaryota</taxon>
        <taxon>Fungi</taxon>
        <taxon>Dikarya</taxon>
        <taxon>Basidiomycota</taxon>
        <taxon>Agaricomycotina</taxon>
        <taxon>Agaricomycetes</taxon>
        <taxon>Russulales</taxon>
        <taxon>Russulaceae</taxon>
        <taxon>Multifurca</taxon>
    </lineage>
</organism>
<evidence type="ECO:0000313" key="2">
    <source>
        <dbReference type="EMBL" id="KAI0305405.1"/>
    </source>
</evidence>
<protein>
    <submittedName>
        <fullName evidence="2">Uncharacterized protein</fullName>
    </submittedName>
</protein>
<gene>
    <name evidence="2" type="ORF">B0F90DRAFT_1697705</name>
</gene>
<evidence type="ECO:0000313" key="3">
    <source>
        <dbReference type="Proteomes" id="UP001203297"/>
    </source>
</evidence>
<proteinExistence type="predicted"/>
<accession>A0AAD4M890</accession>
<evidence type="ECO:0000256" key="1">
    <source>
        <dbReference type="SAM" id="MobiDB-lite"/>
    </source>
</evidence>